<feature type="transmembrane region" description="Helical" evidence="1">
    <location>
        <begin position="50"/>
        <end position="71"/>
    </location>
</feature>
<evidence type="ECO:0000313" key="3">
    <source>
        <dbReference type="WBParaSite" id="TMUE_3000013802.1"/>
    </source>
</evidence>
<name>A0A5S6R3P0_TRIMR</name>
<reference evidence="3" key="1">
    <citation type="submission" date="2019-12" db="UniProtKB">
        <authorList>
            <consortium name="WormBaseParasite"/>
        </authorList>
    </citation>
    <scope>IDENTIFICATION</scope>
</reference>
<accession>A0A5S6R3P0</accession>
<evidence type="ECO:0000256" key="1">
    <source>
        <dbReference type="SAM" id="Phobius"/>
    </source>
</evidence>
<dbReference type="AlphaFoldDB" id="A0A5S6R3P0"/>
<proteinExistence type="predicted"/>
<sequence length="92" mass="10391">MRCDFHTGKQGAFVRQSVVWQTDPAAIARDELSRVRYALSGSFSLNESEASILAALVCAIFFLLLLLAVVWKVYSERINRVFLTCKPTIHED</sequence>
<evidence type="ECO:0000313" key="2">
    <source>
        <dbReference type="Proteomes" id="UP000046395"/>
    </source>
</evidence>
<keyword evidence="1" id="KW-0812">Transmembrane</keyword>
<keyword evidence="1" id="KW-1133">Transmembrane helix</keyword>
<organism evidence="2 3">
    <name type="scientific">Trichuris muris</name>
    <name type="common">Mouse whipworm</name>
    <dbReference type="NCBI Taxonomy" id="70415"/>
    <lineage>
        <taxon>Eukaryota</taxon>
        <taxon>Metazoa</taxon>
        <taxon>Ecdysozoa</taxon>
        <taxon>Nematoda</taxon>
        <taxon>Enoplea</taxon>
        <taxon>Dorylaimia</taxon>
        <taxon>Trichinellida</taxon>
        <taxon>Trichuridae</taxon>
        <taxon>Trichuris</taxon>
    </lineage>
</organism>
<protein>
    <submittedName>
        <fullName evidence="3">Uncharacterized protein</fullName>
    </submittedName>
</protein>
<keyword evidence="1" id="KW-0472">Membrane</keyword>
<dbReference type="Proteomes" id="UP000046395">
    <property type="component" value="Unassembled WGS sequence"/>
</dbReference>
<dbReference type="WBParaSite" id="TMUE_3000013802.1">
    <property type="protein sequence ID" value="TMUE_3000013802.1"/>
    <property type="gene ID" value="WBGene00289111"/>
</dbReference>
<keyword evidence="2" id="KW-1185">Reference proteome</keyword>